<keyword evidence="1" id="KW-0175">Coiled coil</keyword>
<dbReference type="EMBL" id="JAZAVK010000066">
    <property type="protein sequence ID" value="KAK7426491.1"/>
    <property type="molecule type" value="Genomic_DNA"/>
</dbReference>
<evidence type="ECO:0000313" key="2">
    <source>
        <dbReference type="EMBL" id="KAK7426491.1"/>
    </source>
</evidence>
<evidence type="ECO:0000313" key="3">
    <source>
        <dbReference type="Proteomes" id="UP001498421"/>
    </source>
</evidence>
<organism evidence="2 3">
    <name type="scientific">Neonectria magnoliae</name>
    <dbReference type="NCBI Taxonomy" id="2732573"/>
    <lineage>
        <taxon>Eukaryota</taxon>
        <taxon>Fungi</taxon>
        <taxon>Dikarya</taxon>
        <taxon>Ascomycota</taxon>
        <taxon>Pezizomycotina</taxon>
        <taxon>Sordariomycetes</taxon>
        <taxon>Hypocreomycetidae</taxon>
        <taxon>Hypocreales</taxon>
        <taxon>Nectriaceae</taxon>
        <taxon>Neonectria</taxon>
    </lineage>
</organism>
<evidence type="ECO:0000256" key="1">
    <source>
        <dbReference type="SAM" id="Coils"/>
    </source>
</evidence>
<dbReference type="Proteomes" id="UP001498421">
    <property type="component" value="Unassembled WGS sequence"/>
</dbReference>
<reference evidence="2 3" key="1">
    <citation type="journal article" date="2025" name="Microbiol. Resour. Announc.">
        <title>Draft genome sequences for Neonectria magnoliae and Neonectria punicea, canker pathogens of Liriodendron tulipifera and Acer saccharum in West Virginia.</title>
        <authorList>
            <person name="Petronek H.M."/>
            <person name="Kasson M.T."/>
            <person name="Metheny A.M."/>
            <person name="Stauder C.M."/>
            <person name="Lovett B."/>
            <person name="Lynch S.C."/>
            <person name="Garnas J.R."/>
            <person name="Kasson L.R."/>
            <person name="Stajich J.E."/>
        </authorList>
    </citation>
    <scope>NUCLEOTIDE SEQUENCE [LARGE SCALE GENOMIC DNA]</scope>
    <source>
        <strain evidence="2 3">NRRL 64651</strain>
    </source>
</reference>
<comment type="caution">
    <text evidence="2">The sequence shown here is derived from an EMBL/GenBank/DDBJ whole genome shotgun (WGS) entry which is preliminary data.</text>
</comment>
<sequence>MALPPTFATVSLVSTKDAVKKVFERCARLETSMTQLRAHHNEDVADLAGCDEVMGPKLEPLLEKQLESAARLRETRKAVQGCLKFDARAAELLGTLLPTQPGEGDFAHSVAIRAFSLIMDDPSLPIEMLSHWGEEFAKKLESGIVLRQDASTSQSQLTFQEDIQDLFELERLRNEVSDLGIQVASAKAISEDRLAEVARLNKSLSKAESGLFQAELARDKMSKRKEIYKESYQRACDERVAMEQNLVKVQELADQVPDLKARVKSLEEDLDEGQELQAKSNAELNVELDKALEETRDMKELIKHLQHDAEESRELLADMSAKLKTAKSLITDKDKRILELEGRMTSQKQSHATRHEAINSRCKTLEHENSSLKGKEQAARLEGQLQRRKLHNVTVKSNDLATALQKVTQETREQAAALQKATRESREQLSLIGAIKNELRTQQTASTVAQRELAQQDATARKKAQNRELSLMALFNGLTGVEGSSSGWLKLIGTLDDASPVMDVGSLGETLNTWSLCEAWGSGTIEQCSQTNAHRACLELYGRLSTGTLGSGMEASGLIQATIRSVTSCDRIHRGLCQLLVRAAVSAVTDGRVAANIMVGLPLCQLMSIMVQRWPTITGTCDEILFEAMRSRLVGREADLLASVDSNTVETFCQQDEFSGAIRGQEAYIVLMVELQTALLVRFPDRRMRWISLDRVDSENAAADPYVRVEVPPGEQEMTFSPSAKARAALFNLLLGIT</sequence>
<protein>
    <submittedName>
        <fullName evidence="2">Uncharacterized protein</fullName>
    </submittedName>
</protein>
<feature type="coiled-coil region" evidence="1">
    <location>
        <begin position="249"/>
        <end position="322"/>
    </location>
</feature>
<keyword evidence="3" id="KW-1185">Reference proteome</keyword>
<name>A0ABR1HZC1_9HYPO</name>
<gene>
    <name evidence="2" type="ORF">QQZ08_007086</name>
</gene>
<proteinExistence type="predicted"/>
<accession>A0ABR1HZC1</accession>